<dbReference type="KEGG" id="aio:EXH44_02105"/>
<keyword evidence="1" id="KW-0328">Glycosyltransferase</keyword>
<dbReference type="InterPro" id="IPR002201">
    <property type="entry name" value="Glyco_trans_9"/>
</dbReference>
<name>A0A4P7CHX8_9PAST</name>
<protein>
    <submittedName>
        <fullName evidence="3">Lipopolysaccharide heptosyltransferase family protein</fullName>
    </submittedName>
</protein>
<keyword evidence="2 3" id="KW-0808">Transferase</keyword>
<organism evidence="3 4">
    <name type="scientific">Actinobacillus indolicus</name>
    <dbReference type="NCBI Taxonomy" id="51049"/>
    <lineage>
        <taxon>Bacteria</taxon>
        <taxon>Pseudomonadati</taxon>
        <taxon>Pseudomonadota</taxon>
        <taxon>Gammaproteobacteria</taxon>
        <taxon>Pasteurellales</taxon>
        <taxon>Pasteurellaceae</taxon>
        <taxon>Actinobacillus</taxon>
    </lineage>
</organism>
<dbReference type="PANTHER" id="PTHR30160">
    <property type="entry name" value="TETRAACYLDISACCHARIDE 4'-KINASE-RELATED"/>
    <property type="match status" value="1"/>
</dbReference>
<dbReference type="Pfam" id="PF01075">
    <property type="entry name" value="Glyco_transf_9"/>
    <property type="match status" value="1"/>
</dbReference>
<evidence type="ECO:0000256" key="1">
    <source>
        <dbReference type="ARBA" id="ARBA00022676"/>
    </source>
</evidence>
<dbReference type="AlphaFoldDB" id="A0A4P7CHX8"/>
<gene>
    <name evidence="3" type="ORF">EXH44_02105</name>
</gene>
<evidence type="ECO:0000313" key="3">
    <source>
        <dbReference type="EMBL" id="QBQ63109.1"/>
    </source>
</evidence>
<dbReference type="GO" id="GO:0009244">
    <property type="term" value="P:lipopolysaccharide core region biosynthetic process"/>
    <property type="evidence" value="ECO:0007669"/>
    <property type="project" value="TreeGrafter"/>
</dbReference>
<dbReference type="RefSeq" id="WP_162856063.1">
    <property type="nucleotide sequence ID" value="NZ_CP038145.1"/>
</dbReference>
<dbReference type="GO" id="GO:0008713">
    <property type="term" value="F:ADP-heptose-lipopolysaccharide heptosyltransferase activity"/>
    <property type="evidence" value="ECO:0007669"/>
    <property type="project" value="TreeGrafter"/>
</dbReference>
<dbReference type="CDD" id="cd03789">
    <property type="entry name" value="GT9_LPS_heptosyltransferase"/>
    <property type="match status" value="1"/>
</dbReference>
<reference evidence="3 4" key="1">
    <citation type="submission" date="2019-03" db="EMBL/GenBank/DDBJ databases">
        <authorList>
            <person name="Che Y."/>
            <person name="Zhou L."/>
        </authorList>
    </citation>
    <scope>NUCLEOTIDE SEQUENCE [LARGE SCALE GENOMIC DNA]</scope>
    <source>
        <strain evidence="3 4">AIFJ1607</strain>
    </source>
</reference>
<accession>A0A4P7CHX8</accession>
<proteinExistence type="predicted"/>
<evidence type="ECO:0000256" key="2">
    <source>
        <dbReference type="ARBA" id="ARBA00022679"/>
    </source>
</evidence>
<dbReference type="InterPro" id="IPR051199">
    <property type="entry name" value="LPS_LOS_Heptosyltrfase"/>
</dbReference>
<dbReference type="GO" id="GO:0005829">
    <property type="term" value="C:cytosol"/>
    <property type="evidence" value="ECO:0007669"/>
    <property type="project" value="TreeGrafter"/>
</dbReference>
<dbReference type="Proteomes" id="UP000294444">
    <property type="component" value="Chromosome"/>
</dbReference>
<dbReference type="EMBL" id="CP038145">
    <property type="protein sequence ID" value="QBQ63109.1"/>
    <property type="molecule type" value="Genomic_DNA"/>
</dbReference>
<keyword evidence="4" id="KW-1185">Reference proteome</keyword>
<dbReference type="SUPFAM" id="SSF53756">
    <property type="entry name" value="UDP-Glycosyltransferase/glycogen phosphorylase"/>
    <property type="match status" value="1"/>
</dbReference>
<evidence type="ECO:0000313" key="4">
    <source>
        <dbReference type="Proteomes" id="UP000294444"/>
    </source>
</evidence>
<dbReference type="PANTHER" id="PTHR30160:SF15">
    <property type="entry name" value="GLYCOSYLTRANSFERASE HI_0523-RELATED"/>
    <property type="match status" value="1"/>
</dbReference>
<sequence length="344" mass="40161">MKKIKQFIRNIRLAIGKQIFDHKRPLVKGLFPPKKLLFLRHDGKIGDYVVSSFVFREIKKQSPDTEISVVCSHKNAYLFEKNPYIDKLYFVKTKDIIDYIKCGKMLTKESFDFVIDPTVTLRNRDLLFLRLINAKNYVGYKKEHYALFNINIDAQKIHFNEIYRQALELIGFNDISTQYDIPVDKQSADDVSLFLKENNLTNYIAVNFFGAGSARRFSDNTMKALLDHLTNNTTHIVLLTFPEVTDKLQHLAKNYRNVTIYEKTYNIFHTIELIKHADAVISPDTSIVHIAAGFHKPLIAFYSQDEENFVNWHPNNKAETHIVRFHKSVNELDFTQIKPEWLKG</sequence>
<dbReference type="Gene3D" id="3.40.50.2000">
    <property type="entry name" value="Glycogen Phosphorylase B"/>
    <property type="match status" value="2"/>
</dbReference>